<feature type="region of interest" description="Disordered" evidence="2">
    <location>
        <begin position="1"/>
        <end position="25"/>
    </location>
</feature>
<dbReference type="AlphaFoldDB" id="A0A6C0CXB4"/>
<evidence type="ECO:0000256" key="1">
    <source>
        <dbReference type="SAM" id="Coils"/>
    </source>
</evidence>
<keyword evidence="3" id="KW-1133">Transmembrane helix</keyword>
<keyword evidence="3" id="KW-0812">Transmembrane</keyword>
<evidence type="ECO:0000313" key="4">
    <source>
        <dbReference type="EMBL" id="QHT08600.1"/>
    </source>
</evidence>
<dbReference type="EMBL" id="MN739499">
    <property type="protein sequence ID" value="QHT08600.1"/>
    <property type="molecule type" value="Genomic_DNA"/>
</dbReference>
<organism evidence="4">
    <name type="scientific">viral metagenome</name>
    <dbReference type="NCBI Taxonomy" id="1070528"/>
    <lineage>
        <taxon>unclassified sequences</taxon>
        <taxon>metagenomes</taxon>
        <taxon>organismal metagenomes</taxon>
    </lineage>
</organism>
<protein>
    <submittedName>
        <fullName evidence="4">Uncharacterized protein</fullName>
    </submittedName>
</protein>
<evidence type="ECO:0000256" key="3">
    <source>
        <dbReference type="SAM" id="Phobius"/>
    </source>
</evidence>
<proteinExistence type="predicted"/>
<feature type="transmembrane region" description="Helical" evidence="3">
    <location>
        <begin position="168"/>
        <end position="185"/>
    </location>
</feature>
<feature type="transmembrane region" description="Helical" evidence="3">
    <location>
        <begin position="191"/>
        <end position="212"/>
    </location>
</feature>
<evidence type="ECO:0000256" key="2">
    <source>
        <dbReference type="SAM" id="MobiDB-lite"/>
    </source>
</evidence>
<sequence length="231" mass="27538">MSTAKDFDPDMPSQINLNKPPDNQGGCMTADDLNKYLDIDKFNDMMADTTQQATDFLKNFQKQQAAVPRVVSDDRYRITAMNKLRELRDEHNNLMNRLRREEIYYNASIEGAENTKSLFRMIEKQNIELKKMIEKLVHNIEISDRKTYYENEQNDWAGWWAHHLMTKYWLLIFLMIVGLIITKQFTDIKKWGMIIGLAIYPLIAFFILKIMYHFWDWIKSQTTWVYLSSNL</sequence>
<keyword evidence="3" id="KW-0472">Membrane</keyword>
<name>A0A6C0CXB4_9ZZZZ</name>
<reference evidence="4" key="1">
    <citation type="journal article" date="2020" name="Nature">
        <title>Giant virus diversity and host interactions through global metagenomics.</title>
        <authorList>
            <person name="Schulz F."/>
            <person name="Roux S."/>
            <person name="Paez-Espino D."/>
            <person name="Jungbluth S."/>
            <person name="Walsh D.A."/>
            <person name="Denef V.J."/>
            <person name="McMahon K.D."/>
            <person name="Konstantinidis K.T."/>
            <person name="Eloe-Fadrosh E.A."/>
            <person name="Kyrpides N.C."/>
            <person name="Woyke T."/>
        </authorList>
    </citation>
    <scope>NUCLEOTIDE SEQUENCE</scope>
    <source>
        <strain evidence="4">GVMAG-M-3300023109-53</strain>
    </source>
</reference>
<accession>A0A6C0CXB4</accession>
<keyword evidence="1" id="KW-0175">Coiled coil</keyword>
<feature type="coiled-coil region" evidence="1">
    <location>
        <begin position="77"/>
        <end position="104"/>
    </location>
</feature>